<evidence type="ECO:0000256" key="2">
    <source>
        <dbReference type="ARBA" id="ARBA00023029"/>
    </source>
</evidence>
<name>A0A382ME49_9ZZZZ</name>
<dbReference type="GO" id="GO:0003677">
    <property type="term" value="F:DNA binding"/>
    <property type="evidence" value="ECO:0007669"/>
    <property type="project" value="UniProtKB-KW"/>
</dbReference>
<evidence type="ECO:0000313" key="6">
    <source>
        <dbReference type="EMBL" id="SVC47263.1"/>
    </source>
</evidence>
<dbReference type="PANTHER" id="PTHR43493:SF5">
    <property type="entry name" value="DNA GYRASE SUBUNIT A, CHLOROPLASTIC_MITOCHONDRIAL"/>
    <property type="match status" value="1"/>
</dbReference>
<evidence type="ECO:0000256" key="4">
    <source>
        <dbReference type="ARBA" id="ARBA00023235"/>
    </source>
</evidence>
<dbReference type="EMBL" id="UINC01093108">
    <property type="protein sequence ID" value="SVC47263.1"/>
    <property type="molecule type" value="Genomic_DNA"/>
</dbReference>
<dbReference type="PANTHER" id="PTHR43493">
    <property type="entry name" value="DNA GYRASE/TOPOISOMERASE SUBUNIT A"/>
    <property type="match status" value="1"/>
</dbReference>
<evidence type="ECO:0000256" key="3">
    <source>
        <dbReference type="ARBA" id="ARBA00023125"/>
    </source>
</evidence>
<evidence type="ECO:0000259" key="5">
    <source>
        <dbReference type="PROSITE" id="PS52040"/>
    </source>
</evidence>
<organism evidence="6">
    <name type="scientific">marine metagenome</name>
    <dbReference type="NCBI Taxonomy" id="408172"/>
    <lineage>
        <taxon>unclassified sequences</taxon>
        <taxon>metagenomes</taxon>
        <taxon>ecological metagenomes</taxon>
    </lineage>
</organism>
<dbReference type="GO" id="GO:0009330">
    <property type="term" value="C:DNA topoisomerase type II (double strand cut, ATP-hydrolyzing) complex"/>
    <property type="evidence" value="ECO:0007669"/>
    <property type="project" value="TreeGrafter"/>
</dbReference>
<dbReference type="SMART" id="SM00434">
    <property type="entry name" value="TOP4c"/>
    <property type="match status" value="1"/>
</dbReference>
<gene>
    <name evidence="6" type="ORF">METZ01_LOCUS300117</name>
</gene>
<dbReference type="CDD" id="cd00187">
    <property type="entry name" value="TOP4c"/>
    <property type="match status" value="1"/>
</dbReference>
<dbReference type="InterPro" id="IPR050220">
    <property type="entry name" value="Type_II_DNA_Topoisomerases"/>
</dbReference>
<proteinExistence type="inferred from homology"/>
<feature type="domain" description="Topo IIA-type catalytic" evidence="5">
    <location>
        <begin position="41"/>
        <end position="328"/>
    </location>
</feature>
<comment type="similarity">
    <text evidence="1">Belongs to the type II topoisomerase GyrA/ParC subunit family.</text>
</comment>
<feature type="non-terminal residue" evidence="6">
    <location>
        <position position="328"/>
    </location>
</feature>
<evidence type="ECO:0000256" key="1">
    <source>
        <dbReference type="ARBA" id="ARBA00008263"/>
    </source>
</evidence>
<dbReference type="Gene3D" id="3.90.199.10">
    <property type="entry name" value="Topoisomerase II, domain 5"/>
    <property type="match status" value="1"/>
</dbReference>
<dbReference type="InterPro" id="IPR013760">
    <property type="entry name" value="Topo_IIA-like_dom_sf"/>
</dbReference>
<keyword evidence="3" id="KW-0238">DNA-binding</keyword>
<dbReference type="Pfam" id="PF00521">
    <property type="entry name" value="DNA_topoisoIV"/>
    <property type="match status" value="1"/>
</dbReference>
<keyword evidence="4" id="KW-0413">Isomerase</keyword>
<dbReference type="InterPro" id="IPR013758">
    <property type="entry name" value="Topo_IIA_A/C_ab"/>
</dbReference>
<keyword evidence="2" id="KW-0799">Topoisomerase</keyword>
<dbReference type="PROSITE" id="PS52040">
    <property type="entry name" value="TOPO_IIA"/>
    <property type="match status" value="1"/>
</dbReference>
<sequence length="328" mass="36230">MSKTSISGTISGGEVRNTLFSDAISERYLTYALSIIMSRSLPDVRDGLKPVHRRLLYAMRQLKLDPGGGYKKCARVVGDVIGKYHPHGDQAVYDALVRLAQEFSARYPLIDGQGNFGNLDGDNAAAMRYTEARLTAEAQALLEGIDEDAINFRQTYDGEEIEPIVLPAAFPNLLANGAVGIAVGMATSIPPHNVNEICNALLHLIKFPHATFNKLLELIPGPDFPTGGILVEDQNTLLAAYKIGRGGFRIRAKWIVEKLGRGQYQVIITEIPYQVQKSKLIEKIADLLNARKLPMLNDVIDESAEEVRIVLEPKNRGIEPIHLMEQLF</sequence>
<protein>
    <recommendedName>
        <fullName evidence="5">Topo IIA-type catalytic domain-containing protein</fullName>
    </recommendedName>
</protein>
<dbReference type="AlphaFoldDB" id="A0A382ME49"/>
<reference evidence="6" key="1">
    <citation type="submission" date="2018-05" db="EMBL/GenBank/DDBJ databases">
        <authorList>
            <person name="Lanie J.A."/>
            <person name="Ng W.-L."/>
            <person name="Kazmierczak K.M."/>
            <person name="Andrzejewski T.M."/>
            <person name="Davidsen T.M."/>
            <person name="Wayne K.J."/>
            <person name="Tettelin H."/>
            <person name="Glass J.I."/>
            <person name="Rusch D."/>
            <person name="Podicherti R."/>
            <person name="Tsui H.-C.T."/>
            <person name="Winkler M.E."/>
        </authorList>
    </citation>
    <scope>NUCLEOTIDE SEQUENCE</scope>
</reference>
<dbReference type="GO" id="GO:0006265">
    <property type="term" value="P:DNA topological change"/>
    <property type="evidence" value="ECO:0007669"/>
    <property type="project" value="InterPro"/>
</dbReference>
<dbReference type="InterPro" id="IPR002205">
    <property type="entry name" value="Topo_IIA_dom_A"/>
</dbReference>
<dbReference type="GO" id="GO:0005524">
    <property type="term" value="F:ATP binding"/>
    <property type="evidence" value="ECO:0007669"/>
    <property type="project" value="InterPro"/>
</dbReference>
<accession>A0A382ME49</accession>
<dbReference type="GO" id="GO:0003918">
    <property type="term" value="F:DNA topoisomerase type II (double strand cut, ATP-hydrolyzing) activity"/>
    <property type="evidence" value="ECO:0007669"/>
    <property type="project" value="InterPro"/>
</dbReference>
<dbReference type="SUPFAM" id="SSF56719">
    <property type="entry name" value="Type II DNA topoisomerase"/>
    <property type="match status" value="1"/>
</dbReference>